<dbReference type="CDD" id="cd07067">
    <property type="entry name" value="HP_PGM_like"/>
    <property type="match status" value="1"/>
</dbReference>
<keyword evidence="4" id="KW-1185">Reference proteome</keyword>
<organism evidence="3 4">
    <name type="scientific">Arsenicicoccus cauae</name>
    <dbReference type="NCBI Taxonomy" id="2663847"/>
    <lineage>
        <taxon>Bacteria</taxon>
        <taxon>Bacillati</taxon>
        <taxon>Actinomycetota</taxon>
        <taxon>Actinomycetes</taxon>
        <taxon>Micrococcales</taxon>
        <taxon>Intrasporangiaceae</taxon>
        <taxon>Arsenicicoccus</taxon>
    </lineage>
</organism>
<dbReference type="InterPro" id="IPR012337">
    <property type="entry name" value="RNaseH-like_sf"/>
</dbReference>
<feature type="region of interest" description="Disordered" evidence="1">
    <location>
        <begin position="140"/>
        <end position="205"/>
    </location>
</feature>
<dbReference type="Gene3D" id="3.30.420.10">
    <property type="entry name" value="Ribonuclease H-like superfamily/Ribonuclease H"/>
    <property type="match status" value="1"/>
</dbReference>
<dbReference type="GO" id="GO:0003676">
    <property type="term" value="F:nucleic acid binding"/>
    <property type="evidence" value="ECO:0007669"/>
    <property type="project" value="InterPro"/>
</dbReference>
<dbReference type="SUPFAM" id="SSF53254">
    <property type="entry name" value="Phosphoglycerate mutase-like"/>
    <property type="match status" value="1"/>
</dbReference>
<dbReference type="SUPFAM" id="SSF53098">
    <property type="entry name" value="Ribonuclease H-like"/>
    <property type="match status" value="1"/>
</dbReference>
<feature type="compositionally biased region" description="Acidic residues" evidence="1">
    <location>
        <begin position="173"/>
        <end position="185"/>
    </location>
</feature>
<evidence type="ECO:0000256" key="1">
    <source>
        <dbReference type="SAM" id="MobiDB-lite"/>
    </source>
</evidence>
<dbReference type="Proteomes" id="UP000431092">
    <property type="component" value="Unassembled WGS sequence"/>
</dbReference>
<dbReference type="InterPro" id="IPR029033">
    <property type="entry name" value="His_PPase_superfam"/>
</dbReference>
<dbReference type="CDD" id="cd09279">
    <property type="entry name" value="RNase_HI_like"/>
    <property type="match status" value="1"/>
</dbReference>
<evidence type="ECO:0000313" key="3">
    <source>
        <dbReference type="EMBL" id="MTB72771.1"/>
    </source>
</evidence>
<dbReference type="Pfam" id="PF00300">
    <property type="entry name" value="His_Phos_1"/>
    <property type="match status" value="1"/>
</dbReference>
<dbReference type="PANTHER" id="PTHR46387:SF2">
    <property type="entry name" value="RIBONUCLEASE HI"/>
    <property type="match status" value="1"/>
</dbReference>
<gene>
    <name evidence="3" type="ORF">GGG17_12520</name>
</gene>
<accession>A0A6I3IWQ2</accession>
<dbReference type="AlphaFoldDB" id="A0A6I3IWQ2"/>
<dbReference type="InterPro" id="IPR013078">
    <property type="entry name" value="His_Pase_superF_clade-1"/>
</dbReference>
<dbReference type="RefSeq" id="WP_311966660.1">
    <property type="nucleotide sequence ID" value="NZ_WLVL01000040.1"/>
</dbReference>
<protein>
    <submittedName>
        <fullName evidence="3">Bifunctional RNase H/acid phosphatase</fullName>
    </submittedName>
</protein>
<reference evidence="3 4" key="1">
    <citation type="submission" date="2019-11" db="EMBL/GenBank/DDBJ databases">
        <title>Whole genome sequencing identifies a novel species of the genus Arsenicicoccus isolated from human blood.</title>
        <authorList>
            <person name="Jeong J.H."/>
            <person name="Kweon O.J."/>
            <person name="Kim H.R."/>
            <person name="Kim T.-H."/>
            <person name="Ha S.-M."/>
            <person name="Lee M.-K."/>
        </authorList>
    </citation>
    <scope>NUCLEOTIDE SEQUENCE [LARGE SCALE GENOMIC DNA]</scope>
    <source>
        <strain evidence="3 4">MKL-02</strain>
    </source>
</reference>
<dbReference type="GO" id="GO:0004523">
    <property type="term" value="F:RNA-DNA hybrid ribonuclease activity"/>
    <property type="evidence" value="ECO:0007669"/>
    <property type="project" value="InterPro"/>
</dbReference>
<dbReference type="NCBIfam" id="NF005567">
    <property type="entry name" value="PRK07238.1"/>
    <property type="match status" value="1"/>
</dbReference>
<evidence type="ECO:0000313" key="4">
    <source>
        <dbReference type="Proteomes" id="UP000431092"/>
    </source>
</evidence>
<dbReference type="PANTHER" id="PTHR46387">
    <property type="entry name" value="POLYNUCLEOTIDYL TRANSFERASE, RIBONUCLEASE H-LIKE SUPERFAMILY PROTEIN"/>
    <property type="match status" value="1"/>
</dbReference>
<comment type="caution">
    <text evidence="3">The sequence shown here is derived from an EMBL/GenBank/DDBJ whole genome shotgun (WGS) entry which is preliminary data.</text>
</comment>
<dbReference type="InterPro" id="IPR036397">
    <property type="entry name" value="RNaseH_sf"/>
</dbReference>
<evidence type="ECO:0000259" key="2">
    <source>
        <dbReference type="PROSITE" id="PS50879"/>
    </source>
</evidence>
<name>A0A6I3IWQ2_9MICO</name>
<dbReference type="SMART" id="SM00855">
    <property type="entry name" value="PGAM"/>
    <property type="match status" value="1"/>
</dbReference>
<dbReference type="Pfam" id="PF13456">
    <property type="entry name" value="RVT_3"/>
    <property type="match status" value="1"/>
</dbReference>
<dbReference type="EMBL" id="WLVL01000040">
    <property type="protein sequence ID" value="MTB72771.1"/>
    <property type="molecule type" value="Genomic_DNA"/>
</dbReference>
<proteinExistence type="predicted"/>
<dbReference type="PROSITE" id="PS50879">
    <property type="entry name" value="RNASE_H_1"/>
    <property type="match status" value="1"/>
</dbReference>
<feature type="domain" description="RNase H type-1" evidence="2">
    <location>
        <begin position="1"/>
        <end position="137"/>
    </location>
</feature>
<dbReference type="Gene3D" id="3.40.50.1240">
    <property type="entry name" value="Phosphoglycerate mutase-like"/>
    <property type="match status" value="1"/>
</dbReference>
<dbReference type="InterPro" id="IPR002156">
    <property type="entry name" value="RNaseH_domain"/>
</dbReference>
<sequence length="409" mass="43226">MTRLVVEADGGSRGNPGVAGYGALVRDGATGRVLAERAAPLGKQSNNVAEYSGLIAGLEAAARIDLAADVEVRMDSKLVVEQMSGRWKVKHEDMRRLALEARELCRARSAAGGSVRFTWIPRADNTAADKLSNDGMDGLTIDRSYAEGPGASTNDGTRPDAVIDRAPGQAPVIEEESADREEGAEGEPLTGREVTDPVPGAAPDLGVPTRVLLVRHGLTDFTVRGWLDGRGGEDPGLNQDGVAQAQACADAVRRLVGPDARVLTSGLYRARQTGAAIAAALGVEATEDDRFDEQGLGDWDGKSMGQVAARWPDELAALRTDPAYARPGGESHDELRERVLAGWREVVAAGGATVLVGHRKPFLVVLAEVLGIPHDRFWRLALAPGSLTGVEVWADGNASVSFVNRTSHL</sequence>